<keyword evidence="4" id="KW-1185">Reference proteome</keyword>
<feature type="region of interest" description="Disordered" evidence="2">
    <location>
        <begin position="1108"/>
        <end position="1333"/>
    </location>
</feature>
<feature type="region of interest" description="Disordered" evidence="2">
    <location>
        <begin position="203"/>
        <end position="237"/>
    </location>
</feature>
<feature type="coiled-coil region" evidence="1">
    <location>
        <begin position="681"/>
        <end position="745"/>
    </location>
</feature>
<dbReference type="Proteomes" id="UP001219568">
    <property type="component" value="Unassembled WGS sequence"/>
</dbReference>
<feature type="compositionally biased region" description="Basic and acidic residues" evidence="2">
    <location>
        <begin position="1203"/>
        <end position="1227"/>
    </location>
</feature>
<feature type="compositionally biased region" description="Polar residues" evidence="2">
    <location>
        <begin position="1237"/>
        <end position="1257"/>
    </location>
</feature>
<keyword evidence="1" id="KW-0175">Coiled coil</keyword>
<reference evidence="3" key="2">
    <citation type="submission" date="2023-01" db="EMBL/GenBank/DDBJ databases">
        <authorList>
            <person name="Petersen C."/>
        </authorList>
    </citation>
    <scope>NUCLEOTIDE SEQUENCE</scope>
    <source>
        <strain evidence="3">IBT 15450</strain>
    </source>
</reference>
<evidence type="ECO:0000313" key="4">
    <source>
        <dbReference type="Proteomes" id="UP001219568"/>
    </source>
</evidence>
<sequence>MEISDKIHPLLMERPRSSGVDVEAFSFAKPASHRNPFTLKKFPKNPLLSQAAIGNAQPSSEQTQGEGSFNGQLAQLETTPAARDVGDEITFNFQTPGRTSLLFQPPQRLSMSMEQPKESGSRPGTGSSVHAHRSSLQLEQAPTLPQPNETIRTDDWENPCTAEANVTILDSSPNSVVENANEAIPMLPGTARPRQKSKNISINAPSCMSLNPVDSQPRGPEQRRTKQKRPPTKRLTPPVVKKNSIQLGEDDLFELLIMKMREREENEQKSASIQQQIETENSDLKGEIHSLHNRLESCQTQLVKSSSDAKLQRGQIDKWKARLAKFKDVINELGLEYDTLREQTSDLKLTTSSLHKEKEEIQQNLEEIKLQVAENTNTIEGQRSKISISEGMIAMLREALDNSGRRDESMKSQLSHEKKRVVTLESYIQNESQSQARYLTIVRKGQNEMIGKLESACKLFTTTCSDSRDAMTSTMSPVLERCISSIQELKEQCCVQTMDVEKFTGGVQEAVTRIDALAGRLAKGVETNMDVSNGLSRTFQEGLRFIEGKLGPGSSLCKQLASSETRYGHLQENLEGIEPMISSLNASVKATMTTETDLVHCLEIFGQRLAEAQIPAGNPVLEMEVSTKFAENTQLQLELQKVSIELGSLRKQLSNRASENEHLQHALAEAVTNEQASKSQNSRLEIEKTALRGELQLVEQKVREDLNIASTKSQDRLKANFERQIQGLEAANAKLETHSDQLTSQLVNFQRSLAESEKTAETERLEKVTILEQSERQVEELNATCSKYMTEAKAKDIELQRWKSSEAELRVEKERLLGELELAAEKTHGVEASLALKATIETERLKTSQDVQKQLKTLELELAEKAKELQASLALNKKSEFQTLKSTQEAEKRNKALELETNQKTEELAKMNDSLEVMKSRSLALEEVGEEADSEIIALLRRAQEAESWQATIREGFARIIEMRSDEPFKQTWQKVENILQSSPNQRPITMVSSDENLPGSTRLGLADNKQLVFGLREGGANEALEVDQRTERVCETIASCHTDLPLSQRTYNASKPLTRESVDWLPKMPIDVGHIVPFASLQDKLSREDSLSLFNDQAELEMLFMSTPDLQGPADAKKPPKASQGRKEMPAKPDTVGQNVCGVNSAVGKHVRKADDSKSERSNSALAKLDDPFVDTAMKSEQSNTKRKVVSFEGPDVVDQPETGRPRRISDAIDNSSGKDSEDKALKRTQKRTYSRLRQSVAQEETSVDTSVQSPDNILGAKPQVPTKTQDSDAGPAKPTKMARNATSGPERRLSPKGLASGSRKITATATRARTKRTTRGDRYSQRFSQNA</sequence>
<feature type="compositionally biased region" description="Polar residues" evidence="2">
    <location>
        <begin position="203"/>
        <end position="214"/>
    </location>
</feature>
<evidence type="ECO:0000313" key="3">
    <source>
        <dbReference type="EMBL" id="KAJ6052265.1"/>
    </source>
</evidence>
<feature type="compositionally biased region" description="Polar residues" evidence="2">
    <location>
        <begin position="122"/>
        <end position="140"/>
    </location>
</feature>
<gene>
    <name evidence="3" type="ORF">N7460_002799</name>
</gene>
<feature type="compositionally biased region" description="Polar residues" evidence="2">
    <location>
        <begin position="56"/>
        <end position="78"/>
    </location>
</feature>
<evidence type="ECO:0008006" key="5">
    <source>
        <dbReference type="Google" id="ProtNLM"/>
    </source>
</evidence>
<evidence type="ECO:0000256" key="1">
    <source>
        <dbReference type="SAM" id="Coils"/>
    </source>
</evidence>
<feature type="coiled-coil region" evidence="1">
    <location>
        <begin position="323"/>
        <end position="378"/>
    </location>
</feature>
<name>A0AAD6IM03_PENCN</name>
<accession>A0AAD6IM03</accession>
<protein>
    <recommendedName>
        <fullName evidence="5">Rootletin</fullName>
    </recommendedName>
</protein>
<feature type="coiled-coil region" evidence="1">
    <location>
        <begin position="771"/>
        <end position="914"/>
    </location>
</feature>
<organism evidence="3 4">
    <name type="scientific">Penicillium canescens</name>
    <dbReference type="NCBI Taxonomy" id="5083"/>
    <lineage>
        <taxon>Eukaryota</taxon>
        <taxon>Fungi</taxon>
        <taxon>Dikarya</taxon>
        <taxon>Ascomycota</taxon>
        <taxon>Pezizomycotina</taxon>
        <taxon>Eurotiomycetes</taxon>
        <taxon>Eurotiomycetidae</taxon>
        <taxon>Eurotiales</taxon>
        <taxon>Aspergillaceae</taxon>
        <taxon>Penicillium</taxon>
    </lineage>
</organism>
<comment type="caution">
    <text evidence="3">The sequence shown here is derived from an EMBL/GenBank/DDBJ whole genome shotgun (WGS) entry which is preliminary data.</text>
</comment>
<evidence type="ECO:0000256" key="2">
    <source>
        <dbReference type="SAM" id="MobiDB-lite"/>
    </source>
</evidence>
<proteinExistence type="predicted"/>
<dbReference type="EMBL" id="JAQJZL010000002">
    <property type="protein sequence ID" value="KAJ6052265.1"/>
    <property type="molecule type" value="Genomic_DNA"/>
</dbReference>
<feature type="region of interest" description="Disordered" evidence="2">
    <location>
        <begin position="49"/>
        <end position="81"/>
    </location>
</feature>
<feature type="region of interest" description="Disordered" evidence="2">
    <location>
        <begin position="110"/>
        <end position="158"/>
    </location>
</feature>
<reference evidence="3" key="1">
    <citation type="journal article" date="2023" name="IMA Fungus">
        <title>Comparative genomic study of the Penicillium genus elucidates a diverse pangenome and 15 lateral gene transfer events.</title>
        <authorList>
            <person name="Petersen C."/>
            <person name="Sorensen T."/>
            <person name="Nielsen M.R."/>
            <person name="Sondergaard T.E."/>
            <person name="Sorensen J.L."/>
            <person name="Fitzpatrick D.A."/>
            <person name="Frisvad J.C."/>
            <person name="Nielsen K.L."/>
        </authorList>
    </citation>
    <scope>NUCLEOTIDE SEQUENCE</scope>
    <source>
        <strain evidence="3">IBT 15450</strain>
    </source>
</reference>